<dbReference type="InterPro" id="IPR007627">
    <property type="entry name" value="RNA_pol_sigma70_r2"/>
</dbReference>
<dbReference type="InterPro" id="IPR013249">
    <property type="entry name" value="RNA_pol_sigma70_r4_t2"/>
</dbReference>
<proteinExistence type="inferred from homology"/>
<dbReference type="GO" id="GO:0006352">
    <property type="term" value="P:DNA-templated transcription initiation"/>
    <property type="evidence" value="ECO:0007669"/>
    <property type="project" value="InterPro"/>
</dbReference>
<dbReference type="Pfam" id="PF08281">
    <property type="entry name" value="Sigma70_r4_2"/>
    <property type="match status" value="1"/>
</dbReference>
<dbReference type="Proteomes" id="UP000199501">
    <property type="component" value="Unassembled WGS sequence"/>
</dbReference>
<dbReference type="AlphaFoldDB" id="A0A1G6MA46"/>
<dbReference type="InterPro" id="IPR036388">
    <property type="entry name" value="WH-like_DNA-bd_sf"/>
</dbReference>
<evidence type="ECO:0000256" key="4">
    <source>
        <dbReference type="ARBA" id="ARBA00023125"/>
    </source>
</evidence>
<dbReference type="RefSeq" id="WP_091449187.1">
    <property type="nucleotide sequence ID" value="NZ_FMZZ01000002.1"/>
</dbReference>
<keyword evidence="4" id="KW-0238">DNA-binding</keyword>
<organism evidence="8 9">
    <name type="scientific">Actinokineospora iranica</name>
    <dbReference type="NCBI Taxonomy" id="1271860"/>
    <lineage>
        <taxon>Bacteria</taxon>
        <taxon>Bacillati</taxon>
        <taxon>Actinomycetota</taxon>
        <taxon>Actinomycetes</taxon>
        <taxon>Pseudonocardiales</taxon>
        <taxon>Pseudonocardiaceae</taxon>
        <taxon>Actinokineospora</taxon>
    </lineage>
</organism>
<keyword evidence="5" id="KW-0804">Transcription</keyword>
<feature type="domain" description="RNA polymerase sigma factor 70 region 4 type 2" evidence="7">
    <location>
        <begin position="122"/>
        <end position="174"/>
    </location>
</feature>
<evidence type="ECO:0000256" key="5">
    <source>
        <dbReference type="ARBA" id="ARBA00023163"/>
    </source>
</evidence>
<dbReference type="Gene3D" id="1.10.10.10">
    <property type="entry name" value="Winged helix-like DNA-binding domain superfamily/Winged helix DNA-binding domain"/>
    <property type="match status" value="1"/>
</dbReference>
<keyword evidence="3" id="KW-0731">Sigma factor</keyword>
<evidence type="ECO:0000259" key="6">
    <source>
        <dbReference type="Pfam" id="PF04542"/>
    </source>
</evidence>
<gene>
    <name evidence="8" type="ORF">SAMN05216174_102447</name>
</gene>
<dbReference type="PANTHER" id="PTHR43133">
    <property type="entry name" value="RNA POLYMERASE ECF-TYPE SIGMA FACTO"/>
    <property type="match status" value="1"/>
</dbReference>
<evidence type="ECO:0000256" key="3">
    <source>
        <dbReference type="ARBA" id="ARBA00023082"/>
    </source>
</evidence>
<evidence type="ECO:0000259" key="7">
    <source>
        <dbReference type="Pfam" id="PF08281"/>
    </source>
</evidence>
<dbReference type="GO" id="GO:0003677">
    <property type="term" value="F:DNA binding"/>
    <property type="evidence" value="ECO:0007669"/>
    <property type="project" value="UniProtKB-KW"/>
</dbReference>
<keyword evidence="9" id="KW-1185">Reference proteome</keyword>
<evidence type="ECO:0000313" key="8">
    <source>
        <dbReference type="EMBL" id="SDC52383.1"/>
    </source>
</evidence>
<dbReference type="EMBL" id="FMZZ01000002">
    <property type="protein sequence ID" value="SDC52383.1"/>
    <property type="molecule type" value="Genomic_DNA"/>
</dbReference>
<reference evidence="9" key="1">
    <citation type="submission" date="2016-10" db="EMBL/GenBank/DDBJ databases">
        <authorList>
            <person name="Varghese N."/>
            <person name="Submissions S."/>
        </authorList>
    </citation>
    <scope>NUCLEOTIDE SEQUENCE [LARGE SCALE GENOMIC DNA]</scope>
    <source>
        <strain evidence="9">IBRC-M 10403</strain>
    </source>
</reference>
<sequence>MPDDALLTALTDDLDTGFAELVRDYERIVYSVALRIGGGGDAEDLTAECFLRAYGALRGYDRSRILALRPRAWLLTILLNTWRNTARSASRRPQQTPFATLPERAMAGPSVEDMVENGETRRELGELVSGLPDRQRVAVVLRHVVGLPVAEIAAVMRLPEGTVKSHISRGLTRLREDYAAHAATEARKVPR</sequence>
<dbReference type="OrthoDB" id="5518337at2"/>
<dbReference type="PANTHER" id="PTHR43133:SF8">
    <property type="entry name" value="RNA POLYMERASE SIGMA FACTOR HI_1459-RELATED"/>
    <property type="match status" value="1"/>
</dbReference>
<comment type="similarity">
    <text evidence="1">Belongs to the sigma-70 factor family. ECF subfamily.</text>
</comment>
<dbReference type="InterPro" id="IPR013324">
    <property type="entry name" value="RNA_pol_sigma_r3/r4-like"/>
</dbReference>
<feature type="domain" description="RNA polymerase sigma-70 region 2" evidence="6">
    <location>
        <begin position="21"/>
        <end position="92"/>
    </location>
</feature>
<dbReference type="InterPro" id="IPR014284">
    <property type="entry name" value="RNA_pol_sigma-70_dom"/>
</dbReference>
<dbReference type="SUPFAM" id="SSF88946">
    <property type="entry name" value="Sigma2 domain of RNA polymerase sigma factors"/>
    <property type="match status" value="1"/>
</dbReference>
<dbReference type="InterPro" id="IPR039425">
    <property type="entry name" value="RNA_pol_sigma-70-like"/>
</dbReference>
<evidence type="ECO:0000256" key="1">
    <source>
        <dbReference type="ARBA" id="ARBA00010641"/>
    </source>
</evidence>
<evidence type="ECO:0000256" key="2">
    <source>
        <dbReference type="ARBA" id="ARBA00023015"/>
    </source>
</evidence>
<dbReference type="STRING" id="1271860.SAMN05216174_102447"/>
<dbReference type="CDD" id="cd06171">
    <property type="entry name" value="Sigma70_r4"/>
    <property type="match status" value="1"/>
</dbReference>
<dbReference type="NCBIfam" id="TIGR02937">
    <property type="entry name" value="sigma70-ECF"/>
    <property type="match status" value="1"/>
</dbReference>
<keyword evidence="2" id="KW-0805">Transcription regulation</keyword>
<dbReference type="InterPro" id="IPR013325">
    <property type="entry name" value="RNA_pol_sigma_r2"/>
</dbReference>
<dbReference type="GO" id="GO:0016987">
    <property type="term" value="F:sigma factor activity"/>
    <property type="evidence" value="ECO:0007669"/>
    <property type="project" value="UniProtKB-KW"/>
</dbReference>
<dbReference type="SUPFAM" id="SSF88659">
    <property type="entry name" value="Sigma3 and sigma4 domains of RNA polymerase sigma factors"/>
    <property type="match status" value="1"/>
</dbReference>
<accession>A0A1G6MA46</accession>
<protein>
    <submittedName>
        <fullName evidence="8">RNA polymerase sigma-70 factor, ECF subfamily</fullName>
    </submittedName>
</protein>
<dbReference type="Pfam" id="PF04542">
    <property type="entry name" value="Sigma70_r2"/>
    <property type="match status" value="1"/>
</dbReference>
<evidence type="ECO:0000313" key="9">
    <source>
        <dbReference type="Proteomes" id="UP000199501"/>
    </source>
</evidence>
<name>A0A1G6MA46_9PSEU</name>
<dbReference type="Gene3D" id="1.10.1740.10">
    <property type="match status" value="1"/>
</dbReference>